<dbReference type="EMBL" id="PKPP01002056">
    <property type="protein sequence ID" value="PWA77939.1"/>
    <property type="molecule type" value="Genomic_DNA"/>
</dbReference>
<dbReference type="AlphaFoldDB" id="A0A2U1NWQ8"/>
<keyword evidence="3" id="KW-1185">Reference proteome</keyword>
<reference evidence="2 3" key="1">
    <citation type="journal article" date="2018" name="Mol. Plant">
        <title>The genome of Artemisia annua provides insight into the evolution of Asteraceae family and artemisinin biosynthesis.</title>
        <authorList>
            <person name="Shen Q."/>
            <person name="Zhang L."/>
            <person name="Liao Z."/>
            <person name="Wang S."/>
            <person name="Yan T."/>
            <person name="Shi P."/>
            <person name="Liu M."/>
            <person name="Fu X."/>
            <person name="Pan Q."/>
            <person name="Wang Y."/>
            <person name="Lv Z."/>
            <person name="Lu X."/>
            <person name="Zhang F."/>
            <person name="Jiang W."/>
            <person name="Ma Y."/>
            <person name="Chen M."/>
            <person name="Hao X."/>
            <person name="Li L."/>
            <person name="Tang Y."/>
            <person name="Lv G."/>
            <person name="Zhou Y."/>
            <person name="Sun X."/>
            <person name="Brodelius P.E."/>
            <person name="Rose J.K.C."/>
            <person name="Tang K."/>
        </authorList>
    </citation>
    <scope>NUCLEOTIDE SEQUENCE [LARGE SCALE GENOMIC DNA]</scope>
    <source>
        <strain evidence="3">cv. Huhao1</strain>
        <tissue evidence="2">Leaf</tissue>
    </source>
</reference>
<comment type="caution">
    <text evidence="2">The sequence shown here is derived from an EMBL/GenBank/DDBJ whole genome shotgun (WGS) entry which is preliminary data.</text>
</comment>
<protein>
    <submittedName>
        <fullName evidence="2">Nucleic acid-binding, OB-fold protein</fullName>
    </submittedName>
</protein>
<evidence type="ECO:0000313" key="3">
    <source>
        <dbReference type="Proteomes" id="UP000245207"/>
    </source>
</evidence>
<name>A0A2U1NWQ8_ARTAN</name>
<evidence type="ECO:0000313" key="2">
    <source>
        <dbReference type="EMBL" id="PWA77939.1"/>
    </source>
</evidence>
<feature type="region of interest" description="Disordered" evidence="1">
    <location>
        <begin position="272"/>
        <end position="296"/>
    </location>
</feature>
<proteinExistence type="predicted"/>
<dbReference type="Gene3D" id="2.40.50.140">
    <property type="entry name" value="Nucleic acid-binding proteins"/>
    <property type="match status" value="1"/>
</dbReference>
<evidence type="ECO:0000256" key="1">
    <source>
        <dbReference type="SAM" id="MobiDB-lite"/>
    </source>
</evidence>
<organism evidence="2 3">
    <name type="scientific">Artemisia annua</name>
    <name type="common">Sweet wormwood</name>
    <dbReference type="NCBI Taxonomy" id="35608"/>
    <lineage>
        <taxon>Eukaryota</taxon>
        <taxon>Viridiplantae</taxon>
        <taxon>Streptophyta</taxon>
        <taxon>Embryophyta</taxon>
        <taxon>Tracheophyta</taxon>
        <taxon>Spermatophyta</taxon>
        <taxon>Magnoliopsida</taxon>
        <taxon>eudicotyledons</taxon>
        <taxon>Gunneridae</taxon>
        <taxon>Pentapetalae</taxon>
        <taxon>asterids</taxon>
        <taxon>campanulids</taxon>
        <taxon>Asterales</taxon>
        <taxon>Asteraceae</taxon>
        <taxon>Asteroideae</taxon>
        <taxon>Anthemideae</taxon>
        <taxon>Artemisiinae</taxon>
        <taxon>Artemisia</taxon>
    </lineage>
</organism>
<dbReference type="InterPro" id="IPR012340">
    <property type="entry name" value="NA-bd_OB-fold"/>
</dbReference>
<feature type="compositionally biased region" description="Basic and acidic residues" evidence="1">
    <location>
        <begin position="284"/>
        <end position="296"/>
    </location>
</feature>
<gene>
    <name evidence="2" type="ORF">CTI12_AA218810</name>
</gene>
<dbReference type="OrthoDB" id="1741523at2759"/>
<dbReference type="Proteomes" id="UP000245207">
    <property type="component" value="Unassembled WGS sequence"/>
</dbReference>
<sequence>MGNERECVESTFGVNALSICFPSFFGYKLVITIGTQDDDEINCVLFNTIANQLLGYKVEELLTKSIKEGADVPYWLDDFFVDKLIGRSIVLRIKIDKYNLAPTYVRRYTATKFYGDTVDVVKGKYGMISPPKLDSVNSKITDEDERIMDEIQWGSVSGSTTHTIPKTEVEVFLSTVHEVRDANVASSQDRSENVIKCETTTTIIDTFEGSPAHATMINEDTPSDTHKDIATHHVYNDAVDELSEPLKEADSKEFDTNEVVMMEVDMRQVDAKEAVMDEEDSDEAYVKKDDTKESQI</sequence>
<accession>A0A2U1NWQ8</accession>